<protein>
    <recommendedName>
        <fullName evidence="3">Transcription factor domain-containing protein</fullName>
    </recommendedName>
</protein>
<keyword evidence="2" id="KW-1185">Reference proteome</keyword>
<dbReference type="AlphaFoldDB" id="A0A5N5WPE9"/>
<name>A0A5N5WPE9_9EURO</name>
<sequence length="218" mass="24217">MKGLANEDLINPIIEERVCKLLDEPTPTNLSGHLVRVQSLLVYQIICLFDGDIHQRSIGEKCIPTLALWSSQMLECARISSEYIQLAQGGYRPPEPREETVWKAWILAESVRRTWMMRATIVSVYELLKDGQSSCPGGVKFTARAGLWEASSAQSWVAACQQQDVLFLSGVDANRLFLQARPNEVDGFMHYILTVIFGSDAVMTWASSTGFTQAGTTG</sequence>
<gene>
    <name evidence="1" type="ORF">BDV29DRAFT_180928</name>
</gene>
<dbReference type="Proteomes" id="UP000326565">
    <property type="component" value="Unassembled WGS sequence"/>
</dbReference>
<dbReference type="EMBL" id="ML732303">
    <property type="protein sequence ID" value="KAB8070401.1"/>
    <property type="molecule type" value="Genomic_DNA"/>
</dbReference>
<reference evidence="1 2" key="1">
    <citation type="submission" date="2019-04" db="EMBL/GenBank/DDBJ databases">
        <title>Friends and foes A comparative genomics study of 23 Aspergillus species from section Flavi.</title>
        <authorList>
            <consortium name="DOE Joint Genome Institute"/>
            <person name="Kjaerbolling I."/>
            <person name="Vesth T."/>
            <person name="Frisvad J.C."/>
            <person name="Nybo J.L."/>
            <person name="Theobald S."/>
            <person name="Kildgaard S."/>
            <person name="Isbrandt T."/>
            <person name="Kuo A."/>
            <person name="Sato A."/>
            <person name="Lyhne E.K."/>
            <person name="Kogle M.E."/>
            <person name="Wiebenga A."/>
            <person name="Kun R.S."/>
            <person name="Lubbers R.J."/>
            <person name="Makela M.R."/>
            <person name="Barry K."/>
            <person name="Chovatia M."/>
            <person name="Clum A."/>
            <person name="Daum C."/>
            <person name="Haridas S."/>
            <person name="He G."/>
            <person name="LaButti K."/>
            <person name="Lipzen A."/>
            <person name="Mondo S."/>
            <person name="Riley R."/>
            <person name="Salamov A."/>
            <person name="Simmons B.A."/>
            <person name="Magnuson J.K."/>
            <person name="Henrissat B."/>
            <person name="Mortensen U.H."/>
            <person name="Larsen T.O."/>
            <person name="Devries R.P."/>
            <person name="Grigoriev I.V."/>
            <person name="Machida M."/>
            <person name="Baker S.E."/>
            <person name="Andersen M.R."/>
        </authorList>
    </citation>
    <scope>NUCLEOTIDE SEQUENCE [LARGE SCALE GENOMIC DNA]</scope>
    <source>
        <strain evidence="1 2">CBS 151.66</strain>
    </source>
</reference>
<dbReference type="OrthoDB" id="4216928at2759"/>
<evidence type="ECO:0000313" key="2">
    <source>
        <dbReference type="Proteomes" id="UP000326565"/>
    </source>
</evidence>
<evidence type="ECO:0000313" key="1">
    <source>
        <dbReference type="EMBL" id="KAB8070401.1"/>
    </source>
</evidence>
<proteinExistence type="predicted"/>
<evidence type="ECO:0008006" key="3">
    <source>
        <dbReference type="Google" id="ProtNLM"/>
    </source>
</evidence>
<organism evidence="1 2">
    <name type="scientific">Aspergillus leporis</name>
    <dbReference type="NCBI Taxonomy" id="41062"/>
    <lineage>
        <taxon>Eukaryota</taxon>
        <taxon>Fungi</taxon>
        <taxon>Dikarya</taxon>
        <taxon>Ascomycota</taxon>
        <taxon>Pezizomycotina</taxon>
        <taxon>Eurotiomycetes</taxon>
        <taxon>Eurotiomycetidae</taxon>
        <taxon>Eurotiales</taxon>
        <taxon>Aspergillaceae</taxon>
        <taxon>Aspergillus</taxon>
        <taxon>Aspergillus subgen. Circumdati</taxon>
    </lineage>
</organism>
<accession>A0A5N5WPE9</accession>